<evidence type="ECO:0000313" key="5">
    <source>
        <dbReference type="EMBL" id="ANQ08310.1"/>
    </source>
</evidence>
<dbReference type="OrthoDB" id="9945370at2759"/>
<feature type="compositionally biased region" description="Gly residues" evidence="1">
    <location>
        <begin position="920"/>
        <end position="938"/>
    </location>
</feature>
<evidence type="ECO:0000259" key="4">
    <source>
        <dbReference type="Pfam" id="PF12879"/>
    </source>
</evidence>
<name>A0A1B1E011_9APIC</name>
<dbReference type="GeneID" id="30909276"/>
<keyword evidence="2" id="KW-1133">Transmembrane helix</keyword>
<dbReference type="AlphaFoldDB" id="A0A1B1E011"/>
<proteinExistence type="predicted"/>
<gene>
    <name evidence="5" type="ORF">PCOAH_00025480</name>
</gene>
<feature type="domain" description="Schizont-infected cell agglutination extracellular beta" evidence="3">
    <location>
        <begin position="486"/>
        <end position="656"/>
    </location>
</feature>
<feature type="region of interest" description="Disordered" evidence="1">
    <location>
        <begin position="911"/>
        <end position="963"/>
    </location>
</feature>
<feature type="compositionally biased region" description="Basic residues" evidence="1">
    <location>
        <begin position="1052"/>
        <end position="1063"/>
    </location>
</feature>
<feature type="region of interest" description="Disordered" evidence="1">
    <location>
        <begin position="696"/>
        <end position="749"/>
    </location>
</feature>
<dbReference type="RefSeq" id="XP_019915005.1">
    <property type="nucleotide sequence ID" value="XM_020059353.1"/>
</dbReference>
<evidence type="ECO:0000313" key="6">
    <source>
        <dbReference type="Proteomes" id="UP000092716"/>
    </source>
</evidence>
<feature type="compositionally biased region" description="Low complexity" evidence="1">
    <location>
        <begin position="803"/>
        <end position="817"/>
    </location>
</feature>
<protein>
    <submittedName>
        <fullName evidence="5">SICA antigen</fullName>
    </submittedName>
</protein>
<evidence type="ECO:0000259" key="3">
    <source>
        <dbReference type="Pfam" id="PF12878"/>
    </source>
</evidence>
<dbReference type="InterPro" id="IPR024288">
    <property type="entry name" value="SICA_C"/>
</dbReference>
<evidence type="ECO:0000256" key="1">
    <source>
        <dbReference type="SAM" id="MobiDB-lite"/>
    </source>
</evidence>
<feature type="compositionally biased region" description="Basic and acidic residues" evidence="1">
    <location>
        <begin position="1140"/>
        <end position="1154"/>
    </location>
</feature>
<feature type="region of interest" description="Disordered" evidence="1">
    <location>
        <begin position="1"/>
        <end position="40"/>
    </location>
</feature>
<keyword evidence="6" id="KW-1185">Reference proteome</keyword>
<sequence length="1171" mass="127921">MRVLRRKEWCKEEEGKEGPKEDDGKGLRKGSKEGRDTPCNESDLCNRVKCVTTKWFPSRKRSPNDANQWIGDGGYWKDVEKRLIPLSTAMANGNGADEKLCENIGGKNGTTTEVNRLACTYITAGLKSIYEIERGTPQEGENKEKEKRKIEDNLIFHRTMACVLLNAYADKMIELTEGQPCGITEDTIKKAFAKSKEIKNTVPTCQSDPICVECTRKPKFHCDIGNDKNQYKVKQEVDKLLNGTSGTKIKTTLTAINDINNNLCQRANCVATNWFNDRKGYYDKQDWCTFWDADVKNELGRLSNAMTADNGDTDKLCEGTNSESKIKTEAERAACKVIVRGLKYIYNKVKENKSSADEKRKAEHNLQFWRTMSCIFLNAYADKLQAHAPCPIDENIIKEAFSNGNKNIGSWCKDKDNGQKNGCFACNRQENLKCTLNVDGNLWTNKKKNSGPCDKGGNNMKEEVGKLLNDNKDIQKTLTTINNATTLCERVKCIYYRWGENRKVGEQKQDPEKFWDPDVETRLKNLSEAITKNNETHDNLCNDIQDGSNTTAGSHKKACLFIIAGLKHIYGITKGTESSKPQKIEDDLIFHRTFSCMLLNIFADEMEQKCSDVKEAEIKKMFENGNGQMSIWCKDKVNGNDCVPCERDKGYSSCRIQDTDTNTIGHRMKEMLDPSKVTNQEVKQAVKQAMDSISNICPKDTEASSVSSSVGRSENLPEEAPGPLPPAPKAEPTAAPRNPSAAQPGKDNIIDTADSVIVGDVVLSLDGPPINSTEKGFQDDSRYTRGAWSVTTDGATTTVINATTINTSGPGNLNPGSSGTGSTGTPDHGSSGTSSTTLSSPTQPGAQGPDIPAANGNVDQAATGQENTHSAKVDDSNGGDDGAAAGLVPGVGGVVPGAPGIGGIAGVGTPAAADASPAQGSGGGTGGSQHGGGPGSGKPQGPPQQGRGGDQGGGAGGTLFPVPLTKKISPSELLTPYLPTIPVFIGISAMTYLLWKYFTLGKRRRRHRRAHQVRGPPSLEEQLLDPVDDQDGPHEYTLVKERKQPRSAPTGRTKRSKKRGVGRRGVGRRMIIDIHLEVLNECQKGNLHSTKEDFFEILVQEFMGSEFIKEVNVPKEQIRKEESLPMVDVPMEQVPSSDSVFREEDFVPKEDVPREQVPSSDSGFREGRLSS</sequence>
<keyword evidence="2" id="KW-0812">Transmembrane</keyword>
<feature type="compositionally biased region" description="Basic and acidic residues" evidence="1">
    <location>
        <begin position="1"/>
        <end position="38"/>
    </location>
</feature>
<dbReference type="Proteomes" id="UP000092716">
    <property type="component" value="Chromosome 9"/>
</dbReference>
<feature type="region of interest" description="Disordered" evidence="1">
    <location>
        <begin position="1129"/>
        <end position="1171"/>
    </location>
</feature>
<reference evidence="6" key="1">
    <citation type="submission" date="2016-06" db="EMBL/GenBank/DDBJ databases">
        <title>First high quality genome sequence of Plasmodium coatneyi using continuous long reads from single molecule, real-time sequencing.</title>
        <authorList>
            <person name="Chien J.-T."/>
            <person name="Pakala S.B."/>
            <person name="Geraldo J.A."/>
            <person name="Lapp S.A."/>
            <person name="Barnwell J.W."/>
            <person name="Kissinger J.C."/>
            <person name="Galinski M.R."/>
            <person name="Humphrey J.C."/>
        </authorList>
    </citation>
    <scope>NUCLEOTIDE SEQUENCE [LARGE SCALE GENOMIC DNA]</scope>
    <source>
        <strain evidence="6">Hackeri</strain>
    </source>
</reference>
<dbReference type="InterPro" id="IPR024285">
    <property type="entry name" value="SICA_extracell_b"/>
</dbReference>
<dbReference type="VEuPathDB" id="PlasmoDB:PCOAH_00025480"/>
<feature type="compositionally biased region" description="Pro residues" evidence="1">
    <location>
        <begin position="720"/>
        <end position="729"/>
    </location>
</feature>
<feature type="transmembrane region" description="Helical" evidence="2">
    <location>
        <begin position="977"/>
        <end position="998"/>
    </location>
</feature>
<keyword evidence="2" id="KW-0472">Membrane</keyword>
<dbReference type="EMBL" id="CP016247">
    <property type="protein sequence ID" value="ANQ08310.1"/>
    <property type="molecule type" value="Genomic_DNA"/>
</dbReference>
<accession>A0A1B1E011</accession>
<feature type="region of interest" description="Disordered" evidence="1">
    <location>
        <begin position="803"/>
        <end position="885"/>
    </location>
</feature>
<feature type="compositionally biased region" description="Low complexity" evidence="1">
    <location>
        <begin position="823"/>
        <end position="842"/>
    </location>
</feature>
<dbReference type="KEGG" id="pcot:PCOAH_00025480"/>
<dbReference type="Pfam" id="PF12878">
    <property type="entry name" value="SICA_beta"/>
    <property type="match status" value="3"/>
</dbReference>
<feature type="domain" description="Schizont-infected cell agglutination extracellular beta" evidence="3">
    <location>
        <begin position="44"/>
        <end position="222"/>
    </location>
</feature>
<organism evidence="5 6">
    <name type="scientific">Plasmodium coatneyi</name>
    <dbReference type="NCBI Taxonomy" id="208452"/>
    <lineage>
        <taxon>Eukaryota</taxon>
        <taxon>Sar</taxon>
        <taxon>Alveolata</taxon>
        <taxon>Apicomplexa</taxon>
        <taxon>Aconoidasida</taxon>
        <taxon>Haemosporida</taxon>
        <taxon>Plasmodiidae</taxon>
        <taxon>Plasmodium</taxon>
    </lineage>
</organism>
<dbReference type="Pfam" id="PF12879">
    <property type="entry name" value="SICA_C"/>
    <property type="match status" value="1"/>
</dbReference>
<feature type="compositionally biased region" description="Polar residues" evidence="1">
    <location>
        <begin position="857"/>
        <end position="868"/>
    </location>
</feature>
<feature type="domain" description="Schizont-infected cell agglutination extracellular beta" evidence="3">
    <location>
        <begin position="262"/>
        <end position="434"/>
    </location>
</feature>
<feature type="compositionally biased region" description="Gly residues" evidence="1">
    <location>
        <begin position="946"/>
        <end position="957"/>
    </location>
</feature>
<feature type="domain" description="Schizont-infected cell agglutination C-terminal" evidence="4">
    <location>
        <begin position="996"/>
        <end position="1141"/>
    </location>
</feature>
<evidence type="ECO:0000256" key="2">
    <source>
        <dbReference type="SAM" id="Phobius"/>
    </source>
</evidence>
<feature type="region of interest" description="Disordered" evidence="1">
    <location>
        <begin position="1005"/>
        <end position="1063"/>
    </location>
</feature>
<feature type="compositionally biased region" description="Basic and acidic residues" evidence="1">
    <location>
        <begin position="1031"/>
        <end position="1044"/>
    </location>
</feature>